<dbReference type="EMBL" id="JADYXP020000003">
    <property type="protein sequence ID" value="KAL0128872.1"/>
    <property type="molecule type" value="Genomic_DNA"/>
</dbReference>
<dbReference type="Proteomes" id="UP001430953">
    <property type="component" value="Unassembled WGS sequence"/>
</dbReference>
<gene>
    <name evidence="1" type="ORF">PUN28_003917</name>
</gene>
<protein>
    <submittedName>
        <fullName evidence="1">Uncharacterized protein</fullName>
    </submittedName>
</protein>
<accession>A0AAW2GPA6</accession>
<reference evidence="1 2" key="1">
    <citation type="submission" date="2023-03" db="EMBL/GenBank/DDBJ databases">
        <title>High recombination rates correlate with genetic variation in Cardiocondyla obscurior ants.</title>
        <authorList>
            <person name="Errbii M."/>
        </authorList>
    </citation>
    <scope>NUCLEOTIDE SEQUENCE [LARGE SCALE GENOMIC DNA]</scope>
    <source>
        <strain evidence="1">Alpha-2009</strain>
        <tissue evidence="1">Whole body</tissue>
    </source>
</reference>
<evidence type="ECO:0000313" key="2">
    <source>
        <dbReference type="Proteomes" id="UP001430953"/>
    </source>
</evidence>
<dbReference type="AlphaFoldDB" id="A0AAW2GPA6"/>
<keyword evidence="2" id="KW-1185">Reference proteome</keyword>
<comment type="caution">
    <text evidence="1">The sequence shown here is derived from an EMBL/GenBank/DDBJ whole genome shotgun (WGS) entry which is preliminary data.</text>
</comment>
<sequence>MNETHDGTLHNKCQQLPLIFTQVLLHTFLSSLRDFSLSLPLPPPLYGKYGMTRTHLLLFLLELF</sequence>
<evidence type="ECO:0000313" key="1">
    <source>
        <dbReference type="EMBL" id="KAL0128872.1"/>
    </source>
</evidence>
<name>A0AAW2GPA6_9HYME</name>
<organism evidence="1 2">
    <name type="scientific">Cardiocondyla obscurior</name>
    <dbReference type="NCBI Taxonomy" id="286306"/>
    <lineage>
        <taxon>Eukaryota</taxon>
        <taxon>Metazoa</taxon>
        <taxon>Ecdysozoa</taxon>
        <taxon>Arthropoda</taxon>
        <taxon>Hexapoda</taxon>
        <taxon>Insecta</taxon>
        <taxon>Pterygota</taxon>
        <taxon>Neoptera</taxon>
        <taxon>Endopterygota</taxon>
        <taxon>Hymenoptera</taxon>
        <taxon>Apocrita</taxon>
        <taxon>Aculeata</taxon>
        <taxon>Formicoidea</taxon>
        <taxon>Formicidae</taxon>
        <taxon>Myrmicinae</taxon>
        <taxon>Cardiocondyla</taxon>
    </lineage>
</organism>
<proteinExistence type="predicted"/>